<protein>
    <submittedName>
        <fullName evidence="2">Uncharacterized protein</fullName>
    </submittedName>
</protein>
<comment type="caution">
    <text evidence="2">The sequence shown here is derived from an EMBL/GenBank/DDBJ whole genome shotgun (WGS) entry which is preliminary data.</text>
</comment>
<keyword evidence="1" id="KW-0732">Signal</keyword>
<reference evidence="2" key="1">
    <citation type="submission" date="2021-07" db="EMBL/GenBank/DDBJ databases">
        <authorList>
            <person name="Branca A.L. A."/>
        </authorList>
    </citation>
    <scope>NUCLEOTIDE SEQUENCE</scope>
</reference>
<evidence type="ECO:0000313" key="2">
    <source>
        <dbReference type="EMBL" id="CAG8344099.1"/>
    </source>
</evidence>
<dbReference type="OrthoDB" id="4257014at2759"/>
<gene>
    <name evidence="2" type="ORF">PSALAMII_LOCUS2944</name>
</gene>
<evidence type="ECO:0000256" key="1">
    <source>
        <dbReference type="SAM" id="SignalP"/>
    </source>
</evidence>
<sequence>MKIFQATTLFALLLAGVSAEKSGLFAANGVELEIYQVGDDVVYSEPLDLFEGRGLEGRDTNKCTNCVGHHGSCVVGEGNCYAPDGCGFCGGCNVKQARCQNPKKEGCVCYK</sequence>
<feature type="signal peptide" evidence="1">
    <location>
        <begin position="1"/>
        <end position="19"/>
    </location>
</feature>
<evidence type="ECO:0000313" key="3">
    <source>
        <dbReference type="Proteomes" id="UP001152649"/>
    </source>
</evidence>
<keyword evidence="3" id="KW-1185">Reference proteome</keyword>
<feature type="chain" id="PRO_5040824367" evidence="1">
    <location>
        <begin position="20"/>
        <end position="111"/>
    </location>
</feature>
<accession>A0A9W4NDI2</accession>
<organism evidence="2 3">
    <name type="scientific">Penicillium salamii</name>
    <dbReference type="NCBI Taxonomy" id="1612424"/>
    <lineage>
        <taxon>Eukaryota</taxon>
        <taxon>Fungi</taxon>
        <taxon>Dikarya</taxon>
        <taxon>Ascomycota</taxon>
        <taxon>Pezizomycotina</taxon>
        <taxon>Eurotiomycetes</taxon>
        <taxon>Eurotiomycetidae</taxon>
        <taxon>Eurotiales</taxon>
        <taxon>Aspergillaceae</taxon>
        <taxon>Penicillium</taxon>
    </lineage>
</organism>
<name>A0A9W4NDI2_9EURO</name>
<dbReference type="EMBL" id="CAJVPG010000111">
    <property type="protein sequence ID" value="CAG8344099.1"/>
    <property type="molecule type" value="Genomic_DNA"/>
</dbReference>
<dbReference type="Proteomes" id="UP001152649">
    <property type="component" value="Unassembled WGS sequence"/>
</dbReference>
<proteinExistence type="predicted"/>
<dbReference type="AlphaFoldDB" id="A0A9W4NDI2"/>